<reference evidence="10" key="1">
    <citation type="submission" date="2025-08" db="UniProtKB">
        <authorList>
            <consortium name="RefSeq"/>
        </authorList>
    </citation>
    <scope>IDENTIFICATION</scope>
    <source>
        <tissue evidence="10">Whole organism</tissue>
    </source>
</reference>
<keyword evidence="2 7" id="KW-0732">Signal</keyword>
<feature type="domain" description="Chitin-binding type-2" evidence="8">
    <location>
        <begin position="98"/>
        <end position="154"/>
    </location>
</feature>
<dbReference type="SUPFAM" id="SSF57625">
    <property type="entry name" value="Invertebrate chitin-binding proteins"/>
    <property type="match status" value="3"/>
</dbReference>
<dbReference type="RefSeq" id="XP_018021751.1">
    <property type="nucleotide sequence ID" value="XM_018166262.2"/>
</dbReference>
<feature type="domain" description="Chitin-binding type-2" evidence="8">
    <location>
        <begin position="155"/>
        <end position="211"/>
    </location>
</feature>
<evidence type="ECO:0000256" key="3">
    <source>
        <dbReference type="ARBA" id="ARBA00022737"/>
    </source>
</evidence>
<dbReference type="InterPro" id="IPR002557">
    <property type="entry name" value="Chitin-bd_dom"/>
</dbReference>
<dbReference type="OrthoDB" id="6059830at2759"/>
<feature type="compositionally biased region" description="Low complexity" evidence="6">
    <location>
        <begin position="221"/>
        <end position="249"/>
    </location>
</feature>
<feature type="signal peptide" evidence="7">
    <location>
        <begin position="1"/>
        <end position="21"/>
    </location>
</feature>
<keyword evidence="5" id="KW-0325">Glycoprotein</keyword>
<dbReference type="GO" id="GO:0008061">
    <property type="term" value="F:chitin binding"/>
    <property type="evidence" value="ECO:0007669"/>
    <property type="project" value="UniProtKB-KW"/>
</dbReference>
<dbReference type="GO" id="GO:0005576">
    <property type="term" value="C:extracellular region"/>
    <property type="evidence" value="ECO:0007669"/>
    <property type="project" value="InterPro"/>
</dbReference>
<evidence type="ECO:0000256" key="5">
    <source>
        <dbReference type="ARBA" id="ARBA00023180"/>
    </source>
</evidence>
<evidence type="ECO:0000256" key="4">
    <source>
        <dbReference type="ARBA" id="ARBA00023157"/>
    </source>
</evidence>
<feature type="domain" description="Chitin-binding type-2" evidence="8">
    <location>
        <begin position="28"/>
        <end position="88"/>
    </location>
</feature>
<feature type="chain" id="PRO_5034725598" evidence="7">
    <location>
        <begin position="22"/>
        <end position="379"/>
    </location>
</feature>
<evidence type="ECO:0000256" key="7">
    <source>
        <dbReference type="SAM" id="SignalP"/>
    </source>
</evidence>
<evidence type="ECO:0000256" key="1">
    <source>
        <dbReference type="ARBA" id="ARBA00022669"/>
    </source>
</evidence>
<dbReference type="AlphaFoldDB" id="A0A8B7P9A0"/>
<proteinExistence type="predicted"/>
<accession>A0A8B7P9A0</accession>
<feature type="compositionally biased region" description="Acidic residues" evidence="6">
    <location>
        <begin position="310"/>
        <end position="324"/>
    </location>
</feature>
<keyword evidence="3" id="KW-0677">Repeat</keyword>
<dbReference type="Pfam" id="PF01607">
    <property type="entry name" value="CBM_14"/>
    <property type="match status" value="3"/>
</dbReference>
<keyword evidence="4" id="KW-1015">Disulfide bond</keyword>
<evidence type="ECO:0000256" key="6">
    <source>
        <dbReference type="SAM" id="MobiDB-lite"/>
    </source>
</evidence>
<dbReference type="GeneID" id="108677944"/>
<dbReference type="Gene3D" id="2.170.140.10">
    <property type="entry name" value="Chitin binding domain"/>
    <property type="match status" value="2"/>
</dbReference>
<dbReference type="Gene3D" id="3.20.20.80">
    <property type="entry name" value="Glycosidases"/>
    <property type="match status" value="1"/>
</dbReference>
<feature type="region of interest" description="Disordered" evidence="6">
    <location>
        <begin position="309"/>
        <end position="379"/>
    </location>
</feature>
<dbReference type="KEGG" id="hazt:108677944"/>
<dbReference type="PANTHER" id="PTHR23301:SF108">
    <property type="entry name" value="OBSTRACTOR D"/>
    <property type="match status" value="1"/>
</dbReference>
<feature type="compositionally biased region" description="Pro residues" evidence="6">
    <location>
        <begin position="326"/>
        <end position="335"/>
    </location>
</feature>
<name>A0A8B7P9A0_HYAAZ</name>
<feature type="region of interest" description="Disordered" evidence="6">
    <location>
        <begin position="205"/>
        <end position="292"/>
    </location>
</feature>
<dbReference type="InterPro" id="IPR051940">
    <property type="entry name" value="Chitin_bind-dev_reg"/>
</dbReference>
<keyword evidence="1" id="KW-0147">Chitin-binding</keyword>
<keyword evidence="9" id="KW-1185">Reference proteome</keyword>
<dbReference type="Proteomes" id="UP000694843">
    <property type="component" value="Unplaced"/>
</dbReference>
<dbReference type="PROSITE" id="PS50940">
    <property type="entry name" value="CHIT_BIND_II"/>
    <property type="match status" value="3"/>
</dbReference>
<dbReference type="PANTHER" id="PTHR23301">
    <property type="entry name" value="CHITIN BINDING PERITROPHIN-A"/>
    <property type="match status" value="1"/>
</dbReference>
<evidence type="ECO:0000259" key="8">
    <source>
        <dbReference type="PROSITE" id="PS50940"/>
    </source>
</evidence>
<evidence type="ECO:0000256" key="2">
    <source>
        <dbReference type="ARBA" id="ARBA00022729"/>
    </source>
</evidence>
<sequence length="379" mass="42186">MRAFAITFVLVSVLGLGSVQGQAAGGQPDPCTLKTRVVGDVTYCDRYWECVNGQAQLFDCPNGLVFVGRNRGIAEGCDYPWRGNYCFNKQAANAPISTEHCEWLYGIFGHETSCTRYWTCWNGTATEQFCIGGLLYNEETHACDWPQNVVGCQKHPLCKDDPNANVQLGKSCERYWACQGGYPRLQRCPATLVFDRVSRRCIAPPTADCDVPSTTPRPESQARQGVQQQQQQPLQQQQQSQNVRANQVQSFQEGDGGRPAAQFQQPAQVRRPQPARRPVPQRQQFQPLEQELPPQEQFVDDQLDFQPPIQDEEAAPLPPLEEEQPPARPLRPARPQPQNEFSSAPQLPFIPQGATPIQFTGAGGPRLPPIPGAIPVRLN</sequence>
<organism evidence="9 10">
    <name type="scientific">Hyalella azteca</name>
    <name type="common">Amphipod</name>
    <dbReference type="NCBI Taxonomy" id="294128"/>
    <lineage>
        <taxon>Eukaryota</taxon>
        <taxon>Metazoa</taxon>
        <taxon>Ecdysozoa</taxon>
        <taxon>Arthropoda</taxon>
        <taxon>Crustacea</taxon>
        <taxon>Multicrustacea</taxon>
        <taxon>Malacostraca</taxon>
        <taxon>Eumalacostraca</taxon>
        <taxon>Peracarida</taxon>
        <taxon>Amphipoda</taxon>
        <taxon>Senticaudata</taxon>
        <taxon>Talitrida</taxon>
        <taxon>Talitroidea</taxon>
        <taxon>Hyalellidae</taxon>
        <taxon>Hyalella</taxon>
    </lineage>
</organism>
<dbReference type="OMA" id="KHAHPED"/>
<evidence type="ECO:0000313" key="10">
    <source>
        <dbReference type="RefSeq" id="XP_018021751.1"/>
    </source>
</evidence>
<dbReference type="InterPro" id="IPR036508">
    <property type="entry name" value="Chitin-bd_dom_sf"/>
</dbReference>
<evidence type="ECO:0000313" key="9">
    <source>
        <dbReference type="Proteomes" id="UP000694843"/>
    </source>
</evidence>
<gene>
    <name evidence="10" type="primary">LOC108677944</name>
</gene>
<dbReference type="SMART" id="SM00494">
    <property type="entry name" value="ChtBD2"/>
    <property type="match status" value="3"/>
</dbReference>
<feature type="compositionally biased region" description="Low complexity" evidence="6">
    <location>
        <begin position="258"/>
        <end position="292"/>
    </location>
</feature>
<protein>
    <submittedName>
        <fullName evidence="10">Uncharacterized protein LOC108677944</fullName>
    </submittedName>
</protein>